<keyword evidence="1" id="KW-0812">Transmembrane</keyword>
<gene>
    <name evidence="2" type="ORF">PT974_08257</name>
</gene>
<dbReference type="Proteomes" id="UP001338125">
    <property type="component" value="Unassembled WGS sequence"/>
</dbReference>
<feature type="transmembrane region" description="Helical" evidence="1">
    <location>
        <begin position="62"/>
        <end position="86"/>
    </location>
</feature>
<evidence type="ECO:0000313" key="3">
    <source>
        <dbReference type="Proteomes" id="UP001338125"/>
    </source>
</evidence>
<keyword evidence="1" id="KW-0472">Membrane</keyword>
<organism evidence="2 3">
    <name type="scientific">Cladobotryum mycophilum</name>
    <dbReference type="NCBI Taxonomy" id="491253"/>
    <lineage>
        <taxon>Eukaryota</taxon>
        <taxon>Fungi</taxon>
        <taxon>Dikarya</taxon>
        <taxon>Ascomycota</taxon>
        <taxon>Pezizomycotina</taxon>
        <taxon>Sordariomycetes</taxon>
        <taxon>Hypocreomycetidae</taxon>
        <taxon>Hypocreales</taxon>
        <taxon>Hypocreaceae</taxon>
        <taxon>Cladobotryum</taxon>
    </lineage>
</organism>
<evidence type="ECO:0000313" key="2">
    <source>
        <dbReference type="EMBL" id="KAK5989994.1"/>
    </source>
</evidence>
<protein>
    <submittedName>
        <fullName evidence="2">Uncharacterized protein</fullName>
    </submittedName>
</protein>
<evidence type="ECO:0000256" key="1">
    <source>
        <dbReference type="SAM" id="Phobius"/>
    </source>
</evidence>
<keyword evidence="3" id="KW-1185">Reference proteome</keyword>
<proteinExistence type="predicted"/>
<sequence>MPAISLLRRSLQAAQENALITPSETPASVFRSVPAQRIGHVFRKLVARDDQDDDSDNGSDHVINILLIILGIAFLALMIVSVVLIVRRTRMRRVQVEQPILPIYTEVKHGHPNHRGLKIETTHNGRSSVVVISHDAQPMLRSPHSPPDSPDNVPEIHITFPDEHDEQGRRKSGRVVVVRVGDNATVGLEPMQEEQLPAYEKEAKGHFYSIDFDDIGGLKEKDHSVFEK</sequence>
<name>A0ABR0SCW9_9HYPO</name>
<dbReference type="EMBL" id="JAVFKD010000014">
    <property type="protein sequence ID" value="KAK5989994.1"/>
    <property type="molecule type" value="Genomic_DNA"/>
</dbReference>
<keyword evidence="1" id="KW-1133">Transmembrane helix</keyword>
<accession>A0ABR0SCW9</accession>
<comment type="caution">
    <text evidence="2">The sequence shown here is derived from an EMBL/GenBank/DDBJ whole genome shotgun (WGS) entry which is preliminary data.</text>
</comment>
<reference evidence="2 3" key="1">
    <citation type="submission" date="2024-01" db="EMBL/GenBank/DDBJ databases">
        <title>Complete genome of Cladobotryum mycophilum ATHUM6906.</title>
        <authorList>
            <person name="Christinaki A.C."/>
            <person name="Myridakis A.I."/>
            <person name="Kouvelis V.N."/>
        </authorList>
    </citation>
    <scope>NUCLEOTIDE SEQUENCE [LARGE SCALE GENOMIC DNA]</scope>
    <source>
        <strain evidence="2 3">ATHUM6906</strain>
    </source>
</reference>